<gene>
    <name evidence="3" type="ORF">Cni_G15831</name>
</gene>
<dbReference type="AlphaFoldDB" id="A0AAQ3QG65"/>
<evidence type="ECO:0000313" key="3">
    <source>
        <dbReference type="EMBL" id="WOL07095.1"/>
    </source>
</evidence>
<keyword evidence="4" id="KW-1185">Reference proteome</keyword>
<evidence type="ECO:0000313" key="4">
    <source>
        <dbReference type="Proteomes" id="UP001327560"/>
    </source>
</evidence>
<evidence type="ECO:0000256" key="1">
    <source>
        <dbReference type="SAM" id="MobiDB-lite"/>
    </source>
</evidence>
<feature type="region of interest" description="Disordered" evidence="1">
    <location>
        <begin position="40"/>
        <end position="83"/>
    </location>
</feature>
<reference evidence="3 4" key="1">
    <citation type="submission" date="2023-10" db="EMBL/GenBank/DDBJ databases">
        <title>Chromosome-scale genome assembly provides insights into flower coloration mechanisms of Canna indica.</title>
        <authorList>
            <person name="Li C."/>
        </authorList>
    </citation>
    <scope>NUCLEOTIDE SEQUENCE [LARGE SCALE GENOMIC DNA]</scope>
    <source>
        <tissue evidence="3">Flower</tissue>
    </source>
</reference>
<organism evidence="3 4">
    <name type="scientific">Canna indica</name>
    <name type="common">Indian-shot</name>
    <dbReference type="NCBI Taxonomy" id="4628"/>
    <lineage>
        <taxon>Eukaryota</taxon>
        <taxon>Viridiplantae</taxon>
        <taxon>Streptophyta</taxon>
        <taxon>Embryophyta</taxon>
        <taxon>Tracheophyta</taxon>
        <taxon>Spermatophyta</taxon>
        <taxon>Magnoliopsida</taxon>
        <taxon>Liliopsida</taxon>
        <taxon>Zingiberales</taxon>
        <taxon>Cannaceae</taxon>
        <taxon>Canna</taxon>
    </lineage>
</organism>
<proteinExistence type="predicted"/>
<sequence>MRLYRIAIKSKDESEQATCRQNAPNYCHHKVEKLRTRYHNKRQKSYQIDPSFPQPPPGSTSARCTRWRPATTNVNPPSPSMSCPAPFLTTTMMMKRRRAMGAAVLWVGETLATSIVSWPTATEQSASSGSQFQR</sequence>
<dbReference type="Proteomes" id="UP001327560">
    <property type="component" value="Chromosome 5"/>
</dbReference>
<keyword evidence="2" id="KW-1133">Transmembrane helix</keyword>
<evidence type="ECO:0000256" key="2">
    <source>
        <dbReference type="SAM" id="Phobius"/>
    </source>
</evidence>
<accession>A0AAQ3QG65</accession>
<keyword evidence="2" id="KW-0472">Membrane</keyword>
<dbReference type="EMBL" id="CP136894">
    <property type="protein sequence ID" value="WOL07095.1"/>
    <property type="molecule type" value="Genomic_DNA"/>
</dbReference>
<keyword evidence="2" id="KW-0812">Transmembrane</keyword>
<protein>
    <submittedName>
        <fullName evidence="3">Uncharacterized protein</fullName>
    </submittedName>
</protein>
<name>A0AAQ3QG65_9LILI</name>
<feature type="transmembrane region" description="Helical" evidence="2">
    <location>
        <begin position="99"/>
        <end position="118"/>
    </location>
</feature>